<dbReference type="EMBL" id="FNIR01000005">
    <property type="protein sequence ID" value="SDO41743.1"/>
    <property type="molecule type" value="Genomic_DNA"/>
</dbReference>
<proteinExistence type="predicted"/>
<dbReference type="InterPro" id="IPR045394">
    <property type="entry name" value="Abhydrolase_dom"/>
</dbReference>
<dbReference type="Proteomes" id="UP000199088">
    <property type="component" value="Unassembled WGS sequence"/>
</dbReference>
<protein>
    <recommendedName>
        <fullName evidence="1">Alpha/beta hydrolase domain-containing protein</fullName>
    </recommendedName>
</protein>
<dbReference type="OrthoDB" id="1971292at2"/>
<reference evidence="3" key="1">
    <citation type="submission" date="2016-10" db="EMBL/GenBank/DDBJ databases">
        <authorList>
            <person name="Varghese N."/>
            <person name="Submissions S."/>
        </authorList>
    </citation>
    <scope>NUCLEOTIDE SEQUENCE [LARGE SCALE GENOMIC DNA]</scope>
    <source>
        <strain evidence="3">DSM 45843</strain>
    </source>
</reference>
<gene>
    <name evidence="2" type="ORF">SAMN05660199_01944</name>
</gene>
<sequence length="447" mass="47233">MIARELPVTEVSRPLGAAAVPGLPGGVDLAAHGYVEQEFLVTGDRWTTRVLVRRPADPARASGVLQVEALHPEFDTAATWRVLHPWMLRTGGAWLGVTTARVTAASMREQFDPARYGDLDLPADVAGQEVLTAVVRAVRTGELDLLAGQPVARAHLSGWSMTGSFVRVLLGEGFHEAVRLPDGAPVLDGYVLGISSGGAGPAGYPPPPGQPVPAPDDPRRTVGGHDVPVVEVLSETESATHAPVLRPDSDAPGDRYRLYQVAGTAHDGTGPSEVLVNAAQYRAKGLPTGSNEVLEQRSRTRLDLVARAVVAALDAWVADGVPMPRADRFAFAEGSDRRVPDGARALARDAVGNVLGGVRTPWVEAPLASYWPYATPAPGGCVPSPFAPPHLDAQVVADLVGVQTPLDPAPDRVQRFTDATRALVEQRLLLPEDVPELPDPENPGGRP</sequence>
<organism evidence="2 3">
    <name type="scientific">Klenkia soli</name>
    <dbReference type="NCBI Taxonomy" id="1052260"/>
    <lineage>
        <taxon>Bacteria</taxon>
        <taxon>Bacillati</taxon>
        <taxon>Actinomycetota</taxon>
        <taxon>Actinomycetes</taxon>
        <taxon>Geodermatophilales</taxon>
        <taxon>Geodermatophilaceae</taxon>
        <taxon>Klenkia</taxon>
    </lineage>
</organism>
<dbReference type="RefSeq" id="WP_091243901.1">
    <property type="nucleotide sequence ID" value="NZ_FNIR01000005.1"/>
</dbReference>
<dbReference type="STRING" id="1052260.SAMN05660199_01944"/>
<evidence type="ECO:0000259" key="1">
    <source>
        <dbReference type="Pfam" id="PF20091"/>
    </source>
</evidence>
<feature type="domain" description="Alpha/beta hydrolase" evidence="1">
    <location>
        <begin position="45"/>
        <end position="436"/>
    </location>
</feature>
<evidence type="ECO:0000313" key="2">
    <source>
        <dbReference type="EMBL" id="SDO41743.1"/>
    </source>
</evidence>
<evidence type="ECO:0000313" key="3">
    <source>
        <dbReference type="Proteomes" id="UP000199088"/>
    </source>
</evidence>
<dbReference type="AlphaFoldDB" id="A0A1H0JDY0"/>
<accession>A0A1H0JDY0</accession>
<keyword evidence="3" id="KW-1185">Reference proteome</keyword>
<dbReference type="Pfam" id="PF20091">
    <property type="entry name" value="Abhydrolase_10"/>
    <property type="match status" value="1"/>
</dbReference>
<name>A0A1H0JDY0_9ACTN</name>